<proteinExistence type="predicted"/>
<accession>A0ABW1JKH2</accession>
<keyword evidence="4" id="KW-1185">Reference proteome</keyword>
<feature type="transmembrane region" description="Helical" evidence="1">
    <location>
        <begin position="13"/>
        <end position="32"/>
    </location>
</feature>
<protein>
    <submittedName>
        <fullName evidence="3">DUF4395 domain-containing protein</fullName>
    </submittedName>
</protein>
<dbReference type="Pfam" id="PF14340">
    <property type="entry name" value="DUF4395"/>
    <property type="match status" value="1"/>
</dbReference>
<dbReference type="RefSeq" id="WP_345717740.1">
    <property type="nucleotide sequence ID" value="NZ_BAABFP010000007.1"/>
</dbReference>
<feature type="domain" description="DUF4395" evidence="2">
    <location>
        <begin position="10"/>
        <end position="140"/>
    </location>
</feature>
<evidence type="ECO:0000313" key="4">
    <source>
        <dbReference type="Proteomes" id="UP001596189"/>
    </source>
</evidence>
<reference evidence="4" key="1">
    <citation type="journal article" date="2019" name="Int. J. Syst. Evol. Microbiol.">
        <title>The Global Catalogue of Microorganisms (GCM) 10K type strain sequencing project: providing services to taxonomists for standard genome sequencing and annotation.</title>
        <authorList>
            <consortium name="The Broad Institute Genomics Platform"/>
            <consortium name="The Broad Institute Genome Sequencing Center for Infectious Disease"/>
            <person name="Wu L."/>
            <person name="Ma J."/>
        </authorList>
    </citation>
    <scope>NUCLEOTIDE SEQUENCE [LARGE SCALE GENOMIC DNA]</scope>
    <source>
        <strain evidence="4">KACC 14249</strain>
    </source>
</reference>
<feature type="transmembrane region" description="Helical" evidence="1">
    <location>
        <begin position="84"/>
        <end position="102"/>
    </location>
</feature>
<name>A0ABW1JKH2_9ACTN</name>
<feature type="transmembrane region" description="Helical" evidence="1">
    <location>
        <begin position="108"/>
        <end position="138"/>
    </location>
</feature>
<dbReference type="Proteomes" id="UP001596189">
    <property type="component" value="Unassembled WGS sequence"/>
</dbReference>
<keyword evidence="1" id="KW-0812">Transmembrane</keyword>
<sequence length="198" mass="21009">MSQPRFPRTVDDVTVRVIAGEVLVLAVLAVVLQQPWLYGVLAVDFTLRTALGPKASPLARIASSLIRPRIAAAPRPTPGQPKRFAAAIGAVFTIAATLAYYGPGWSTVTWVIGAIMILFPALESILGICVGCIAFSLLMRIGVIPRSICEECADIRLRLTASQRAKLADVQPVAVADGVLAAQPTQGPSAQPEKTRSR</sequence>
<keyword evidence="1" id="KW-1133">Transmembrane helix</keyword>
<evidence type="ECO:0000256" key="1">
    <source>
        <dbReference type="SAM" id="Phobius"/>
    </source>
</evidence>
<evidence type="ECO:0000259" key="2">
    <source>
        <dbReference type="Pfam" id="PF14340"/>
    </source>
</evidence>
<organism evidence="3 4">
    <name type="scientific">Angustibacter luteus</name>
    <dbReference type="NCBI Taxonomy" id="658456"/>
    <lineage>
        <taxon>Bacteria</taxon>
        <taxon>Bacillati</taxon>
        <taxon>Actinomycetota</taxon>
        <taxon>Actinomycetes</taxon>
        <taxon>Kineosporiales</taxon>
        <taxon>Kineosporiaceae</taxon>
    </lineage>
</organism>
<keyword evidence="1" id="KW-0472">Membrane</keyword>
<dbReference type="EMBL" id="JBHSRD010000008">
    <property type="protein sequence ID" value="MFC6009219.1"/>
    <property type="molecule type" value="Genomic_DNA"/>
</dbReference>
<gene>
    <name evidence="3" type="ORF">ACFQDO_18970</name>
</gene>
<comment type="caution">
    <text evidence="3">The sequence shown here is derived from an EMBL/GenBank/DDBJ whole genome shotgun (WGS) entry which is preliminary data.</text>
</comment>
<evidence type="ECO:0000313" key="3">
    <source>
        <dbReference type="EMBL" id="MFC6009219.1"/>
    </source>
</evidence>
<dbReference type="InterPro" id="IPR025508">
    <property type="entry name" value="DUF4395"/>
</dbReference>